<accession>A0ABY2JWN3</accession>
<name>A0ABY2JWN3_9MICC</name>
<keyword evidence="2" id="KW-1185">Reference proteome</keyword>
<sequence>MSVETRYQPVNDFMERSALEPYDGSSWSDPEWTWKRRSIERLLGQNINLVDFDPVFEDWRAIEALRLGQIGDESAFRALENATLHRNPLIARQAQELIEWNGWR</sequence>
<dbReference type="RefSeq" id="WP_127913474.1">
    <property type="nucleotide sequence ID" value="NZ_SPKT01000041.1"/>
</dbReference>
<gene>
    <name evidence="1" type="ORF">E4A49_11635</name>
</gene>
<protein>
    <submittedName>
        <fullName evidence="1">Uncharacterized protein</fullName>
    </submittedName>
</protein>
<evidence type="ECO:0000313" key="1">
    <source>
        <dbReference type="EMBL" id="TFH97839.1"/>
    </source>
</evidence>
<proteinExistence type="predicted"/>
<reference evidence="1 2" key="1">
    <citation type="submission" date="2019-03" db="EMBL/GenBank/DDBJ databases">
        <title>Reclassification of Micrococcus aloeverae and Micrococcus yunnanensis as later heterotypic synonyms of Micrococcus luteus.</title>
        <authorList>
            <person name="Huang C.-H."/>
        </authorList>
    </citation>
    <scope>NUCLEOTIDE SEQUENCE [LARGE SCALE GENOMIC DNA]</scope>
    <source>
        <strain evidence="1 2">BCRC 12151</strain>
    </source>
</reference>
<dbReference type="Proteomes" id="UP000297477">
    <property type="component" value="Unassembled WGS sequence"/>
</dbReference>
<dbReference type="EMBL" id="SPKT01000041">
    <property type="protein sequence ID" value="TFH97839.1"/>
    <property type="molecule type" value="Genomic_DNA"/>
</dbReference>
<evidence type="ECO:0000313" key="2">
    <source>
        <dbReference type="Proteomes" id="UP000297477"/>
    </source>
</evidence>
<organism evidence="1 2">
    <name type="scientific">Micrococcus lylae</name>
    <dbReference type="NCBI Taxonomy" id="1273"/>
    <lineage>
        <taxon>Bacteria</taxon>
        <taxon>Bacillati</taxon>
        <taxon>Actinomycetota</taxon>
        <taxon>Actinomycetes</taxon>
        <taxon>Micrococcales</taxon>
        <taxon>Micrococcaceae</taxon>
        <taxon>Micrococcus</taxon>
    </lineage>
</organism>
<comment type="caution">
    <text evidence="1">The sequence shown here is derived from an EMBL/GenBank/DDBJ whole genome shotgun (WGS) entry which is preliminary data.</text>
</comment>